<dbReference type="InterPro" id="IPR013595">
    <property type="entry name" value="Pept_S33_TAP-like_C"/>
</dbReference>
<evidence type="ECO:0000256" key="2">
    <source>
        <dbReference type="ARBA" id="ARBA00022801"/>
    </source>
</evidence>
<dbReference type="EMBL" id="KQ964252">
    <property type="protein sequence ID" value="KXJ90455.1"/>
    <property type="molecule type" value="Genomic_DNA"/>
</dbReference>
<feature type="region of interest" description="Disordered" evidence="3">
    <location>
        <begin position="1"/>
        <end position="23"/>
    </location>
</feature>
<dbReference type="PANTHER" id="PTHR43248:SF25">
    <property type="entry name" value="AB HYDROLASE-1 DOMAIN-CONTAINING PROTEIN-RELATED"/>
    <property type="match status" value="1"/>
</dbReference>
<keyword evidence="7" id="KW-1185">Reference proteome</keyword>
<dbReference type="InterPro" id="IPR029058">
    <property type="entry name" value="AB_hydrolase_fold"/>
</dbReference>
<organism evidence="6 7">
    <name type="scientific">Microdochium bolleyi</name>
    <dbReference type="NCBI Taxonomy" id="196109"/>
    <lineage>
        <taxon>Eukaryota</taxon>
        <taxon>Fungi</taxon>
        <taxon>Dikarya</taxon>
        <taxon>Ascomycota</taxon>
        <taxon>Pezizomycotina</taxon>
        <taxon>Sordariomycetes</taxon>
        <taxon>Xylariomycetidae</taxon>
        <taxon>Xylariales</taxon>
        <taxon>Microdochiaceae</taxon>
        <taxon>Microdochium</taxon>
    </lineage>
</organism>
<keyword evidence="4" id="KW-1133">Transmembrane helix</keyword>
<dbReference type="Pfam" id="PF08386">
    <property type="entry name" value="Abhydrolase_4"/>
    <property type="match status" value="1"/>
</dbReference>
<reference evidence="7" key="1">
    <citation type="submission" date="2016-02" db="EMBL/GenBank/DDBJ databases">
        <title>Draft genome sequence of Microdochium bolleyi, a fungal endophyte of beachgrass.</title>
        <authorList>
            <consortium name="DOE Joint Genome Institute"/>
            <person name="David A.S."/>
            <person name="May G."/>
            <person name="Haridas S."/>
            <person name="Lim J."/>
            <person name="Wang M."/>
            <person name="Labutti K."/>
            <person name="Lipzen A."/>
            <person name="Barry K."/>
            <person name="Grigoriev I.V."/>
        </authorList>
    </citation>
    <scope>NUCLEOTIDE SEQUENCE [LARGE SCALE GENOMIC DNA]</scope>
    <source>
        <strain evidence="7">J235TASD1</strain>
    </source>
</reference>
<evidence type="ECO:0000259" key="5">
    <source>
        <dbReference type="Pfam" id="PF08386"/>
    </source>
</evidence>
<dbReference type="OrthoDB" id="425534at2759"/>
<keyword evidence="4" id="KW-0472">Membrane</keyword>
<evidence type="ECO:0000256" key="1">
    <source>
        <dbReference type="ARBA" id="ARBA00010088"/>
    </source>
</evidence>
<proteinExistence type="inferred from homology"/>
<dbReference type="InterPro" id="IPR051601">
    <property type="entry name" value="Serine_prot/Carboxylest_S33"/>
</dbReference>
<dbReference type="InParanoid" id="A0A136IZU1"/>
<dbReference type="SUPFAM" id="SSF53474">
    <property type="entry name" value="alpha/beta-Hydrolases"/>
    <property type="match status" value="1"/>
</dbReference>
<dbReference type="AlphaFoldDB" id="A0A136IZU1"/>
<gene>
    <name evidence="6" type="ORF">Micbo1qcDRAFT_234436</name>
</gene>
<accession>A0A136IZU1</accession>
<protein>
    <submittedName>
        <fullName evidence="6">TAP-like protein-domain-containing protein</fullName>
    </submittedName>
</protein>
<keyword evidence="2" id="KW-0378">Hydrolase</keyword>
<evidence type="ECO:0000256" key="4">
    <source>
        <dbReference type="SAM" id="Phobius"/>
    </source>
</evidence>
<comment type="similarity">
    <text evidence="1">Belongs to the peptidase S33 family.</text>
</comment>
<feature type="domain" description="Peptidase S33 tripeptidyl aminopeptidase-like C-terminal" evidence="5">
    <location>
        <begin position="469"/>
        <end position="569"/>
    </location>
</feature>
<dbReference type="STRING" id="196109.A0A136IZU1"/>
<evidence type="ECO:0000313" key="6">
    <source>
        <dbReference type="EMBL" id="KXJ90455.1"/>
    </source>
</evidence>
<dbReference type="PANTHER" id="PTHR43248">
    <property type="entry name" value="2-SUCCINYL-6-HYDROXY-2,4-CYCLOHEXADIENE-1-CARBOXYLATE SYNTHASE"/>
    <property type="match status" value="1"/>
</dbReference>
<dbReference type="Gene3D" id="3.40.50.1820">
    <property type="entry name" value="alpha/beta hydrolase"/>
    <property type="match status" value="1"/>
</dbReference>
<sequence>MSKSLRVPRPTGLGSQHESRTPGASRNGAIILVSIILASVLYYSAYRPWTSSIRRLDEQQEHSNHDDSGWDWGDIAPSRELQWQPCFDSAYECARLDLPMDWVDPSDDLRVILAVIRLRADPEAHEDYLGPVFFNPGGPGGSGVWSMRDHGHLIQSIVGRNHDIITFDPRGVGASLPRIDCWQQSQKRHLWDLQDVGVPGAHSGIISDAYVRAMALSSVCEASMGDSHLLEHIGTPSHARDMLEIMYQMGHDRLRYWGFSYGTVLGGYFASMFPDKVERLVSDGNVDYREWAGLDQHMNFLRDTDKVIEAFYHYCHKAGPQACAFYAESPSAISHRLATLLQDVKERPLLVEADLENGPDMPQLVTWSHLKRFVSRTMYQPLLMFPVFAKILVDLERKDGRSFYDLLLAENSDTSFCSIEAIPPTLPRHEEGNSEAYPAIACADGVPNNDTLEDFVEILERYRGISTVSGEVNAAMRLACVGRTVRPKWRFEGPFGGETRHPILYVANVADNITPLISARNNSELFPGSVILTQNSYGHTTLSAPSTCTAAHIRAYFQNGSLPADETLCEPDFYPFDDVPLAYEGQQHSTACKGDLCELSTASFGLYRSNWLPKSSLSIR</sequence>
<evidence type="ECO:0000256" key="3">
    <source>
        <dbReference type="SAM" id="MobiDB-lite"/>
    </source>
</evidence>
<feature type="transmembrane region" description="Helical" evidence="4">
    <location>
        <begin position="28"/>
        <end position="46"/>
    </location>
</feature>
<dbReference type="GO" id="GO:0016787">
    <property type="term" value="F:hydrolase activity"/>
    <property type="evidence" value="ECO:0007669"/>
    <property type="project" value="UniProtKB-KW"/>
</dbReference>
<dbReference type="Proteomes" id="UP000070501">
    <property type="component" value="Unassembled WGS sequence"/>
</dbReference>
<evidence type="ECO:0000313" key="7">
    <source>
        <dbReference type="Proteomes" id="UP000070501"/>
    </source>
</evidence>
<name>A0A136IZU1_9PEZI</name>
<keyword evidence="4" id="KW-0812">Transmembrane</keyword>